<evidence type="ECO:0000256" key="4">
    <source>
        <dbReference type="ARBA" id="ARBA00023002"/>
    </source>
</evidence>
<dbReference type="InterPro" id="IPR002579">
    <property type="entry name" value="Met_Sox_Rdtase_MsrB_dom"/>
</dbReference>
<comment type="cofactor">
    <cofactor evidence="6">
        <name>Zn(2+)</name>
        <dbReference type="ChEBI" id="CHEBI:29105"/>
    </cofactor>
    <text evidence="6">Binds 1 zinc ion per subunit.</text>
</comment>
<evidence type="ECO:0000259" key="7">
    <source>
        <dbReference type="PROSITE" id="PS51790"/>
    </source>
</evidence>
<protein>
    <recommendedName>
        <fullName evidence="6">Peptide-methionine (R)-S-oxide reductase</fullName>
        <ecNumber evidence="6">1.8.4.12</ecNumber>
    </recommendedName>
</protein>
<evidence type="ECO:0000313" key="8">
    <source>
        <dbReference type="EMBL" id="CDG68928.1"/>
    </source>
</evidence>
<dbReference type="OrthoDB" id="44061at2759"/>
<accession>T2M9F0</accession>
<name>T2M9F0_HYDVU</name>
<comment type="similarity">
    <text evidence="1 6">Belongs to the MsrB Met sulfoxide reductase family.</text>
</comment>
<dbReference type="KEGG" id="hmg:100199946"/>
<dbReference type="InterPro" id="IPR028427">
    <property type="entry name" value="Met_Sox_Rdtase_MsrB"/>
</dbReference>
<dbReference type="EC" id="1.8.4.12" evidence="6"/>
<evidence type="ECO:0000256" key="5">
    <source>
        <dbReference type="ARBA" id="ARBA00048488"/>
    </source>
</evidence>
<reference evidence="8" key="1">
    <citation type="journal article" date="2013" name="Genome Biol. Evol.">
        <title>Punctuated emergences of genetic and phenotypic innovations in eumetazoan, bilaterian, euteleostome, and hominidae ancestors.</title>
        <authorList>
            <person name="Wenger Y."/>
            <person name="Galliot B."/>
        </authorList>
    </citation>
    <scope>NUCLEOTIDE SEQUENCE</scope>
    <source>
        <tissue evidence="8">Whole animals</tissue>
    </source>
</reference>
<dbReference type="NCBIfam" id="TIGR00357">
    <property type="entry name" value="peptide-methionine (R)-S-oxide reductase MsrB"/>
    <property type="match status" value="1"/>
</dbReference>
<dbReference type="GO" id="GO:0030091">
    <property type="term" value="P:protein repair"/>
    <property type="evidence" value="ECO:0007669"/>
    <property type="project" value="InterPro"/>
</dbReference>
<dbReference type="GO" id="GO:0006979">
    <property type="term" value="P:response to oxidative stress"/>
    <property type="evidence" value="ECO:0007669"/>
    <property type="project" value="InterPro"/>
</dbReference>
<keyword evidence="3 6" id="KW-0862">Zinc</keyword>
<dbReference type="PANTHER" id="PTHR10173">
    <property type="entry name" value="METHIONINE SULFOXIDE REDUCTASE"/>
    <property type="match status" value="1"/>
</dbReference>
<dbReference type="GO" id="GO:0046872">
    <property type="term" value="F:metal ion binding"/>
    <property type="evidence" value="ECO:0007669"/>
    <property type="project" value="UniProtKB-KW"/>
</dbReference>
<dbReference type="EMBL" id="HAAD01002696">
    <property type="protein sequence ID" value="CDG68928.1"/>
    <property type="molecule type" value="mRNA"/>
</dbReference>
<dbReference type="GO" id="GO:0033743">
    <property type="term" value="F:peptide-methionine (R)-S-oxide reductase activity"/>
    <property type="evidence" value="ECO:0007669"/>
    <property type="project" value="UniProtKB-EC"/>
</dbReference>
<gene>
    <name evidence="8" type="primary">MSRB3</name>
</gene>
<comment type="catalytic activity">
    <reaction evidence="5 6">
        <text>L-methionyl-[protein] + [thioredoxin]-disulfide + H2O = L-methionyl-(R)-S-oxide-[protein] + [thioredoxin]-dithiol</text>
        <dbReference type="Rhea" id="RHEA:24164"/>
        <dbReference type="Rhea" id="RHEA-COMP:10698"/>
        <dbReference type="Rhea" id="RHEA-COMP:10700"/>
        <dbReference type="Rhea" id="RHEA-COMP:12313"/>
        <dbReference type="Rhea" id="RHEA-COMP:12314"/>
        <dbReference type="ChEBI" id="CHEBI:15377"/>
        <dbReference type="ChEBI" id="CHEBI:16044"/>
        <dbReference type="ChEBI" id="CHEBI:29950"/>
        <dbReference type="ChEBI" id="CHEBI:45764"/>
        <dbReference type="ChEBI" id="CHEBI:50058"/>
        <dbReference type="EC" id="1.8.4.12"/>
    </reaction>
</comment>
<sequence length="202" mass="22622">MLPRCLVVFLCIGKQNFKHCRRRLFAYSVMSRKVVKVSPSDIKSGKASIQIISPLGASCIGHCSSSLNEDFPVKLTTEQLKAKLTPEQYAVTQKSGTERAFTGKYWDNHRKGIYKCVVCDENLFNSDTKFDSGTGWPSFYDVLEKGKVKLITDNTMFMTRVEVLCAQCGAHLGHVFDDGPAPTGKRYCMNSASLNFQENKEL</sequence>
<comment type="function">
    <text evidence="6">Methionine-sulfoxide reductase that specifically reduces methionine (R)-sulfoxide back to methionine. While in many cases methionine oxidation is the result of random oxidation following oxidative stress, methionine oxidation is also a post-translational modification that takes place on specific residues.</text>
</comment>
<dbReference type="PANTHER" id="PTHR10173:SF52">
    <property type="entry name" value="METHIONINE-R-SULFOXIDE REDUCTASE B1"/>
    <property type="match status" value="1"/>
</dbReference>
<dbReference type="SUPFAM" id="SSF51316">
    <property type="entry name" value="Mss4-like"/>
    <property type="match status" value="1"/>
</dbReference>
<dbReference type="InterPro" id="IPR011057">
    <property type="entry name" value="Mss4-like_sf"/>
</dbReference>
<dbReference type="Pfam" id="PF01641">
    <property type="entry name" value="SelR"/>
    <property type="match status" value="1"/>
</dbReference>
<keyword evidence="2 6" id="KW-0479">Metal-binding</keyword>
<evidence type="ECO:0000256" key="3">
    <source>
        <dbReference type="ARBA" id="ARBA00022833"/>
    </source>
</evidence>
<evidence type="ECO:0000256" key="1">
    <source>
        <dbReference type="ARBA" id="ARBA00007174"/>
    </source>
</evidence>
<proteinExistence type="evidence at transcript level"/>
<keyword evidence="4 6" id="KW-0560">Oxidoreductase</keyword>
<dbReference type="FunFam" id="2.170.150.20:FF:000001">
    <property type="entry name" value="Peptide methionine sulfoxide reductase MsrB"/>
    <property type="match status" value="1"/>
</dbReference>
<evidence type="ECO:0000256" key="6">
    <source>
        <dbReference type="RuleBase" id="RU365044"/>
    </source>
</evidence>
<dbReference type="AlphaFoldDB" id="T2M9F0"/>
<dbReference type="Gene3D" id="2.170.150.20">
    <property type="entry name" value="Peptide methionine sulfoxide reductase"/>
    <property type="match status" value="1"/>
</dbReference>
<feature type="domain" description="MsrB" evidence="7">
    <location>
        <begin position="77"/>
        <end position="199"/>
    </location>
</feature>
<evidence type="ECO:0000256" key="2">
    <source>
        <dbReference type="ARBA" id="ARBA00022723"/>
    </source>
</evidence>
<organism evidence="8">
    <name type="scientific">Hydra vulgaris</name>
    <name type="common">Hydra</name>
    <name type="synonym">Hydra attenuata</name>
    <dbReference type="NCBI Taxonomy" id="6087"/>
    <lineage>
        <taxon>Eukaryota</taxon>
        <taxon>Metazoa</taxon>
        <taxon>Cnidaria</taxon>
        <taxon>Hydrozoa</taxon>
        <taxon>Hydroidolina</taxon>
        <taxon>Anthoathecata</taxon>
        <taxon>Aplanulata</taxon>
        <taxon>Hydridae</taxon>
        <taxon>Hydra</taxon>
    </lineage>
</organism>
<dbReference type="GO" id="GO:0005737">
    <property type="term" value="C:cytoplasm"/>
    <property type="evidence" value="ECO:0007669"/>
    <property type="project" value="TreeGrafter"/>
</dbReference>
<dbReference type="PROSITE" id="PS51790">
    <property type="entry name" value="MSRB"/>
    <property type="match status" value="1"/>
</dbReference>